<gene>
    <name evidence="1" type="ORF">NG99_05015</name>
</gene>
<sequence>MFISMISFNGIANVNVNDCTGIHGDVGIAMSLSMKEDFNLDNSAFIDVNTRIKIISEEPVTFALAKTYGLQEKNLSGENSEDPTTVDEYAMRFMANNAKNVIAEYTFENKNKLRNIFLTSAFVSDTDCIVRFNGYIIVKREF</sequence>
<protein>
    <recommendedName>
        <fullName evidence="3">Shiga toxin A subunit</fullName>
    </recommendedName>
</protein>
<accession>A0A0A3Z856</accession>
<dbReference type="EMBL" id="JRUQ01000019">
    <property type="protein sequence ID" value="KGT95005.1"/>
    <property type="molecule type" value="Genomic_DNA"/>
</dbReference>
<comment type="caution">
    <text evidence="1">The sequence shown here is derived from an EMBL/GenBank/DDBJ whole genome shotgun (WGS) entry which is preliminary data.</text>
</comment>
<proteinExistence type="predicted"/>
<dbReference type="AlphaFoldDB" id="A0A0A3Z856"/>
<organism evidence="1 2">
    <name type="scientific">Erwinia typographi</name>
    <dbReference type="NCBI Taxonomy" id="371042"/>
    <lineage>
        <taxon>Bacteria</taxon>
        <taxon>Pseudomonadati</taxon>
        <taxon>Pseudomonadota</taxon>
        <taxon>Gammaproteobacteria</taxon>
        <taxon>Enterobacterales</taxon>
        <taxon>Erwiniaceae</taxon>
        <taxon>Erwinia</taxon>
    </lineage>
</organism>
<evidence type="ECO:0008006" key="3">
    <source>
        <dbReference type="Google" id="ProtNLM"/>
    </source>
</evidence>
<dbReference type="eggNOG" id="ENOG5031M7E">
    <property type="taxonomic scope" value="Bacteria"/>
</dbReference>
<name>A0A0A3Z856_9GAMM</name>
<dbReference type="Proteomes" id="UP000030351">
    <property type="component" value="Unassembled WGS sequence"/>
</dbReference>
<reference evidence="1 2" key="1">
    <citation type="submission" date="2014-10" db="EMBL/GenBank/DDBJ databases">
        <title>Genome sequence of Erwinia typographi M043b.</title>
        <authorList>
            <person name="Chan K.-G."/>
            <person name="Tan W.-S."/>
        </authorList>
    </citation>
    <scope>NUCLEOTIDE SEQUENCE [LARGE SCALE GENOMIC DNA]</scope>
    <source>
        <strain evidence="1 2">M043b</strain>
    </source>
</reference>
<evidence type="ECO:0000313" key="2">
    <source>
        <dbReference type="Proteomes" id="UP000030351"/>
    </source>
</evidence>
<keyword evidence="2" id="KW-1185">Reference proteome</keyword>
<evidence type="ECO:0000313" key="1">
    <source>
        <dbReference type="EMBL" id="KGT95005.1"/>
    </source>
</evidence>